<dbReference type="Proteomes" id="UP000494269">
    <property type="component" value="Unassembled WGS sequence"/>
</dbReference>
<dbReference type="EMBL" id="CADIJQ010000003">
    <property type="protein sequence ID" value="CAB3699597.1"/>
    <property type="molecule type" value="Genomic_DNA"/>
</dbReference>
<organism evidence="2 3">
    <name type="scientific">Achromobacter kerstersii</name>
    <dbReference type="NCBI Taxonomy" id="1353890"/>
    <lineage>
        <taxon>Bacteria</taxon>
        <taxon>Pseudomonadati</taxon>
        <taxon>Pseudomonadota</taxon>
        <taxon>Betaproteobacteria</taxon>
        <taxon>Burkholderiales</taxon>
        <taxon>Alcaligenaceae</taxon>
        <taxon>Achromobacter</taxon>
    </lineage>
</organism>
<keyword evidence="1" id="KW-0732">Signal</keyword>
<evidence type="ECO:0000313" key="3">
    <source>
        <dbReference type="Proteomes" id="UP000494269"/>
    </source>
</evidence>
<dbReference type="Pfam" id="PF03480">
    <property type="entry name" value="DctP"/>
    <property type="match status" value="1"/>
</dbReference>
<dbReference type="Gene3D" id="3.40.190.170">
    <property type="entry name" value="Bacterial extracellular solute-binding protein, family 7"/>
    <property type="match status" value="1"/>
</dbReference>
<accession>A0A6S7A0E2</accession>
<dbReference type="PANTHER" id="PTHR33376">
    <property type="match status" value="1"/>
</dbReference>
<proteinExistence type="predicted"/>
<protein>
    <recommendedName>
        <fullName evidence="4">Solute-binding protein</fullName>
    </recommendedName>
</protein>
<dbReference type="PANTHER" id="PTHR33376:SF15">
    <property type="entry name" value="BLL6794 PROTEIN"/>
    <property type="match status" value="1"/>
</dbReference>
<keyword evidence="3" id="KW-1185">Reference proteome</keyword>
<dbReference type="InterPro" id="IPR018389">
    <property type="entry name" value="DctP_fam"/>
</dbReference>
<dbReference type="NCBIfam" id="NF037995">
    <property type="entry name" value="TRAP_S1"/>
    <property type="match status" value="1"/>
</dbReference>
<sequence length="341" mass="37347">MIMRGSIQGWRWGAFILLALAGMSVQADTVRLKMSHFLGANSFFQVDLVEPWARELERKTGGKVQVEVLNASSPLGNVRKQASQVQSGEVDIALGLRGAEGDRFPRSAIVELPFVVADAGSGSKALWRLYQEGVLAEEYQGFKVLALFVHNPGLVHTKATLVTEPADLKGLRLRAPNATVAMMLEHVGAVPKLLQPDEIIPALRAHQLDGIVTNWGTPIAGFNDEMTRHTAVPFYASAFFIVMKQSRFDALPADVRQAIDSLSGDGLVARFGPLWNQWDQPFHDGAQAPGKVILRPDAALLQRWKVALHPVSDAYVSRLQAQGFANAREVYERLLAEPAGR</sequence>
<evidence type="ECO:0008006" key="4">
    <source>
        <dbReference type="Google" id="ProtNLM"/>
    </source>
</evidence>
<dbReference type="CDD" id="cd13665">
    <property type="entry name" value="PBP2_TRAP_Dctp3_4"/>
    <property type="match status" value="1"/>
</dbReference>
<dbReference type="AlphaFoldDB" id="A0A6S7A0E2"/>
<dbReference type="GO" id="GO:0055085">
    <property type="term" value="P:transmembrane transport"/>
    <property type="evidence" value="ECO:0007669"/>
    <property type="project" value="InterPro"/>
</dbReference>
<evidence type="ECO:0000313" key="2">
    <source>
        <dbReference type="EMBL" id="CAB3699597.1"/>
    </source>
</evidence>
<reference evidence="2 3" key="1">
    <citation type="submission" date="2020-04" db="EMBL/GenBank/DDBJ databases">
        <authorList>
            <person name="De Canck E."/>
        </authorList>
    </citation>
    <scope>NUCLEOTIDE SEQUENCE [LARGE SCALE GENOMIC DNA]</scope>
    <source>
        <strain evidence="2 3">LMG 3441</strain>
    </source>
</reference>
<dbReference type="InterPro" id="IPR038404">
    <property type="entry name" value="TRAP_DctP_sf"/>
</dbReference>
<gene>
    <name evidence="2" type="ORF">LMG3441_02479</name>
</gene>
<name>A0A6S7A0E2_9BURK</name>
<evidence type="ECO:0000256" key="1">
    <source>
        <dbReference type="ARBA" id="ARBA00022729"/>
    </source>
</evidence>